<evidence type="ECO:0000259" key="1">
    <source>
        <dbReference type="Pfam" id="PF00144"/>
    </source>
</evidence>
<dbReference type="InterPro" id="IPR012338">
    <property type="entry name" value="Beta-lactam/transpept-like"/>
</dbReference>
<sequence>MTFRPLAGLALLTLMISSAYGQTPHLPPPETVRLDRLQLMQGFPPPADKRIDASNFLNQYPNIRWAFHHMRELLPTRNIARGSGTPYQLPQGEDRQQDINALEFTGPDGARMAFGDYLTATYADATIIMKDGKVIYEAYHEGMPADQPHIMWSMTKSFLGLLATQLIEEGVLRADALVTDYVPELSESGWQGATLQQLLNMTADIDYSEVYADAESDVVKYALAAGMVPAPDGFTGERDLYSYLPTIGAAEEHGQAFRYRTVHTETLGWVLRRATGKHTADLISERIWQKLGAEHDAYMLLDRNGAEWAGAGMNATLRDLARFGEMMRLEGKLNGEQIVSPEVVRSIREGADREAFKASGRDFQPGYSYRNQWWISHNKDGAFEALGVHGQTIHVNPAVGLVVVRLSSHPVATSAHTFPMTLPAMEALADRLR</sequence>
<dbReference type="InterPro" id="IPR001466">
    <property type="entry name" value="Beta-lactam-related"/>
</dbReference>
<dbReference type="InterPro" id="IPR050789">
    <property type="entry name" value="Diverse_Enzym_Activities"/>
</dbReference>
<dbReference type="Gene3D" id="3.40.710.10">
    <property type="entry name" value="DD-peptidase/beta-lactamase superfamily"/>
    <property type="match status" value="1"/>
</dbReference>
<organism evidence="2">
    <name type="scientific">marine sediment metagenome</name>
    <dbReference type="NCBI Taxonomy" id="412755"/>
    <lineage>
        <taxon>unclassified sequences</taxon>
        <taxon>metagenomes</taxon>
        <taxon>ecological metagenomes</taxon>
    </lineage>
</organism>
<proteinExistence type="predicted"/>
<dbReference type="PANTHER" id="PTHR43283:SF7">
    <property type="entry name" value="BETA-LACTAMASE-RELATED DOMAIN-CONTAINING PROTEIN"/>
    <property type="match status" value="1"/>
</dbReference>
<dbReference type="SUPFAM" id="SSF56601">
    <property type="entry name" value="beta-lactamase/transpeptidase-like"/>
    <property type="match status" value="1"/>
</dbReference>
<dbReference type="EMBL" id="LAZR01001891">
    <property type="protein sequence ID" value="KKN37487.1"/>
    <property type="molecule type" value="Genomic_DNA"/>
</dbReference>
<gene>
    <name evidence="2" type="ORF">LCGC14_0763060</name>
</gene>
<feature type="domain" description="Beta-lactamase-related" evidence="1">
    <location>
        <begin position="125"/>
        <end position="410"/>
    </location>
</feature>
<evidence type="ECO:0000313" key="2">
    <source>
        <dbReference type="EMBL" id="KKN37487.1"/>
    </source>
</evidence>
<protein>
    <recommendedName>
        <fullName evidence="1">Beta-lactamase-related domain-containing protein</fullName>
    </recommendedName>
</protein>
<dbReference type="AlphaFoldDB" id="A0A0F9QKE3"/>
<dbReference type="Pfam" id="PF00144">
    <property type="entry name" value="Beta-lactamase"/>
    <property type="match status" value="1"/>
</dbReference>
<comment type="caution">
    <text evidence="2">The sequence shown here is derived from an EMBL/GenBank/DDBJ whole genome shotgun (WGS) entry which is preliminary data.</text>
</comment>
<accession>A0A0F9QKE3</accession>
<dbReference type="PANTHER" id="PTHR43283">
    <property type="entry name" value="BETA-LACTAMASE-RELATED"/>
    <property type="match status" value="1"/>
</dbReference>
<reference evidence="2" key="1">
    <citation type="journal article" date="2015" name="Nature">
        <title>Complex archaea that bridge the gap between prokaryotes and eukaryotes.</title>
        <authorList>
            <person name="Spang A."/>
            <person name="Saw J.H."/>
            <person name="Jorgensen S.L."/>
            <person name="Zaremba-Niedzwiedzka K."/>
            <person name="Martijn J."/>
            <person name="Lind A.E."/>
            <person name="van Eijk R."/>
            <person name="Schleper C."/>
            <person name="Guy L."/>
            <person name="Ettema T.J."/>
        </authorList>
    </citation>
    <scope>NUCLEOTIDE SEQUENCE</scope>
</reference>
<name>A0A0F9QKE3_9ZZZZ</name>